<keyword evidence="2" id="KW-1185">Reference proteome</keyword>
<evidence type="ECO:0008006" key="3">
    <source>
        <dbReference type="Google" id="ProtNLM"/>
    </source>
</evidence>
<evidence type="ECO:0000313" key="1">
    <source>
        <dbReference type="EMBL" id="GGG61230.1"/>
    </source>
</evidence>
<accession>A0ABQ1X5Q7</accession>
<gene>
    <name evidence="1" type="ORF">GCM10011378_41550</name>
</gene>
<name>A0ABQ1X5Q7_9BACT</name>
<comment type="caution">
    <text evidence="1">The sequence shown here is derived from an EMBL/GenBank/DDBJ whole genome shotgun (WGS) entry which is preliminary data.</text>
</comment>
<organism evidence="1 2">
    <name type="scientific">Hymenobacter glacieicola</name>
    <dbReference type="NCBI Taxonomy" id="1562124"/>
    <lineage>
        <taxon>Bacteria</taxon>
        <taxon>Pseudomonadati</taxon>
        <taxon>Bacteroidota</taxon>
        <taxon>Cytophagia</taxon>
        <taxon>Cytophagales</taxon>
        <taxon>Hymenobacteraceae</taxon>
        <taxon>Hymenobacter</taxon>
    </lineage>
</organism>
<evidence type="ECO:0000313" key="2">
    <source>
        <dbReference type="Proteomes" id="UP000601361"/>
    </source>
</evidence>
<dbReference type="Proteomes" id="UP000601361">
    <property type="component" value="Unassembled WGS sequence"/>
</dbReference>
<proteinExistence type="predicted"/>
<sequence length="318" mass="34179">MDPAATPSPAAAATPATPDYNAYLQEQFGVSDPAAIKAQLAEVARVAELEKNQRTQADLTIQQWLTEKPAEALEYFRLQQTDFNAAPGKDVLLEVFQRSPEMAGLSADVVKTIFEDEYQQKYGVLDFADDTDPETQQKVRVAQARLTQAETAARAQMNGVKAAAQLPVPQAPTQPSQADIDRMVVEHQQRLDAYLATGKEVFKVGDLDVEVPVTNREAFIAAADDPIAFINSLILTPEGQPNYAGINRLLVQLTQDVSGAALAAYQAKQPASVPVATLTNPPAPQAAPPAAGDWIASMRQAVAERGSVSTNNSSIYGY</sequence>
<reference evidence="2" key="1">
    <citation type="journal article" date="2019" name="Int. J. Syst. Evol. Microbiol.">
        <title>The Global Catalogue of Microorganisms (GCM) 10K type strain sequencing project: providing services to taxonomists for standard genome sequencing and annotation.</title>
        <authorList>
            <consortium name="The Broad Institute Genomics Platform"/>
            <consortium name="The Broad Institute Genome Sequencing Center for Infectious Disease"/>
            <person name="Wu L."/>
            <person name="Ma J."/>
        </authorList>
    </citation>
    <scope>NUCLEOTIDE SEQUENCE [LARGE SCALE GENOMIC DNA]</scope>
    <source>
        <strain evidence="2">CGMCC 1.12990</strain>
    </source>
</reference>
<dbReference type="EMBL" id="BMGS01000016">
    <property type="protein sequence ID" value="GGG61230.1"/>
    <property type="molecule type" value="Genomic_DNA"/>
</dbReference>
<protein>
    <recommendedName>
        <fullName evidence="3">Peptidase</fullName>
    </recommendedName>
</protein>